<keyword evidence="4" id="KW-0411">Iron-sulfur</keyword>
<evidence type="ECO:0000256" key="1">
    <source>
        <dbReference type="ARBA" id="ARBA00022485"/>
    </source>
</evidence>
<dbReference type="Pfam" id="PF13237">
    <property type="entry name" value="Fer4_10"/>
    <property type="match status" value="1"/>
</dbReference>
<dbReference type="EMBL" id="ARZA01000236">
    <property type="protein sequence ID" value="EOC99842.1"/>
    <property type="molecule type" value="Genomic_DNA"/>
</dbReference>
<keyword evidence="8" id="KW-1185">Reference proteome</keyword>
<accession>R1ARR5</accession>
<dbReference type="SUPFAM" id="SSF54862">
    <property type="entry name" value="4Fe-4S ferredoxins"/>
    <property type="match status" value="1"/>
</dbReference>
<dbReference type="SUPFAM" id="SSF53920">
    <property type="entry name" value="Fe-only hydrogenase"/>
    <property type="match status" value="1"/>
</dbReference>
<feature type="domain" description="4Fe-4S" evidence="6">
    <location>
        <begin position="366"/>
        <end position="416"/>
    </location>
</feature>
<name>R1ARR5_9FIRM</name>
<comment type="caution">
    <text evidence="7">The sequence shown here is derived from an EMBL/GenBank/DDBJ whole genome shotgun (WGS) entry which is preliminary data.</text>
</comment>
<dbReference type="Gene3D" id="3.40.950.10">
    <property type="entry name" value="Fe-only Hydrogenase (Larger Subunit), Chain L, domain 3"/>
    <property type="match status" value="1"/>
</dbReference>
<evidence type="ECO:0000259" key="5">
    <source>
        <dbReference type="PROSITE" id="PS51379"/>
    </source>
</evidence>
<dbReference type="Gene3D" id="3.30.70.20">
    <property type="match status" value="1"/>
</dbReference>
<dbReference type="PROSITE" id="PS00198">
    <property type="entry name" value="4FE4S_FER_1"/>
    <property type="match status" value="1"/>
</dbReference>
<dbReference type="PANTHER" id="PTHR43560">
    <property type="entry name" value="ION-TRANSLOCATING OXIDOREDUCTASE COMPLEX SUBUNIT B"/>
    <property type="match status" value="1"/>
</dbReference>
<dbReference type="GO" id="GO:0051539">
    <property type="term" value="F:4 iron, 4 sulfur cluster binding"/>
    <property type="evidence" value="ECO:0007669"/>
    <property type="project" value="UniProtKB-KW"/>
</dbReference>
<sequence length="416" mass="46417">MNEFHSVVLDKDKCNGCTNCMRRCPTEAIRVRDKKAVILKERCIDCGECIRVCPYHAQKAVTDDLDKLKQFKFNVAIPAMSLYGQFDMDIDMNKVFNGIKKLGFDYVYDEGYAADISTTVIRNIIKDKNLPKPVISSLCPAVLRLIQVRFPTLIDHIIKIESPMEIAARMARKEVMEKYGFKSEEIGVFYISQCPAKVASIKDPIGIKQSNLDGSISIKKIYGDIVRSTKSVEKVERIVRATPKGIDWARAGGQSRAIGVENYIAVDGIENVIKVLEEMELGKLDNIDYFEGLACVGGCVGGPLNVENPFIARNRIRRISQGKSNIAEIDENYALELYEKGLITWTEEIQPKGVMKLDTDIGNAIKKIEKIDELMNTLPGLDCGSCGAPTCYALAEDIVRGKAKLDDCIIISKRNK</sequence>
<dbReference type="InterPro" id="IPR017896">
    <property type="entry name" value="4Fe4S_Fe-S-bd"/>
</dbReference>
<dbReference type="RefSeq" id="WP_006315727.1">
    <property type="nucleotide sequence ID" value="NZ_ARZA01000236.1"/>
</dbReference>
<evidence type="ECO:0000256" key="2">
    <source>
        <dbReference type="ARBA" id="ARBA00022723"/>
    </source>
</evidence>
<proteinExistence type="predicted"/>
<dbReference type="Pfam" id="PF02906">
    <property type="entry name" value="Fe_hyd_lg_C"/>
    <property type="match status" value="2"/>
</dbReference>
<dbReference type="InterPro" id="IPR009016">
    <property type="entry name" value="Fe_hydrogenase"/>
</dbReference>
<dbReference type="InterPro" id="IPR050395">
    <property type="entry name" value="4Fe4S_Ferredoxin_RnfB"/>
</dbReference>
<evidence type="ECO:0000313" key="8">
    <source>
        <dbReference type="Proteomes" id="UP000013378"/>
    </source>
</evidence>
<dbReference type="PATRIC" id="fig|1304284.3.peg.2112"/>
<protein>
    <submittedName>
        <fullName evidence="7">Ferredoxin 2</fullName>
    </submittedName>
</protein>
<dbReference type="eggNOG" id="COG2000">
    <property type="taxonomic scope" value="Bacteria"/>
</dbReference>
<keyword evidence="1" id="KW-0004">4Fe-4S</keyword>
<evidence type="ECO:0000256" key="3">
    <source>
        <dbReference type="ARBA" id="ARBA00023004"/>
    </source>
</evidence>
<dbReference type="STRING" id="1304284.L21TH_2147"/>
<feature type="domain" description="4Fe-4S ferredoxin-type" evidence="5">
    <location>
        <begin position="35"/>
        <end position="63"/>
    </location>
</feature>
<dbReference type="Gene3D" id="1.10.15.40">
    <property type="entry name" value="Electron transport complex subunit B, putative Fe-S cluster"/>
    <property type="match status" value="1"/>
</dbReference>
<evidence type="ECO:0000256" key="4">
    <source>
        <dbReference type="ARBA" id="ARBA00023014"/>
    </source>
</evidence>
<dbReference type="Pfam" id="PF04060">
    <property type="entry name" value="FeS"/>
    <property type="match status" value="1"/>
</dbReference>
<dbReference type="PROSITE" id="PS51656">
    <property type="entry name" value="4FE4S"/>
    <property type="match status" value="1"/>
</dbReference>
<keyword evidence="3" id="KW-0408">Iron</keyword>
<reference evidence="7 8" key="1">
    <citation type="journal article" date="2015" name="Geomicrobiol. J.">
        <title>Caldisalinibacter kiritimatiensis gen. nov., sp. nov., a moderately thermohalophilic thiosulfate-reducing bacterium from a hypersaline microbial mat.</title>
        <authorList>
            <person name="Ben Hania W."/>
            <person name="Joseph M."/>
            <person name="Fiebig A."/>
            <person name="Bunk B."/>
            <person name="Klenk H.-P."/>
            <person name="Fardeau M.-L."/>
            <person name="Spring S."/>
        </authorList>
    </citation>
    <scope>NUCLEOTIDE SEQUENCE [LARGE SCALE GENOMIC DNA]</scope>
    <source>
        <strain evidence="7 8">L21-TH-D2</strain>
    </source>
</reference>
<dbReference type="eggNOG" id="COG2221">
    <property type="taxonomic scope" value="Bacteria"/>
</dbReference>
<keyword evidence="2" id="KW-0479">Metal-binding</keyword>
<dbReference type="AlphaFoldDB" id="R1ARR5"/>
<feature type="domain" description="4Fe-4S ferredoxin-type" evidence="5">
    <location>
        <begin position="5"/>
        <end position="34"/>
    </location>
</feature>
<dbReference type="Proteomes" id="UP000013378">
    <property type="component" value="Unassembled WGS sequence"/>
</dbReference>
<dbReference type="OrthoDB" id="9798098at2"/>
<dbReference type="PROSITE" id="PS51379">
    <property type="entry name" value="4FE4S_FER_2"/>
    <property type="match status" value="2"/>
</dbReference>
<evidence type="ECO:0000259" key="6">
    <source>
        <dbReference type="PROSITE" id="PS51656"/>
    </source>
</evidence>
<dbReference type="PANTHER" id="PTHR43560:SF1">
    <property type="entry name" value="ION-TRANSLOCATING OXIDOREDUCTASE COMPLEX SUBUNIT B"/>
    <property type="match status" value="1"/>
</dbReference>
<organism evidence="7 8">
    <name type="scientific">Caldisalinibacter kiritimatiensis</name>
    <dbReference type="NCBI Taxonomy" id="1304284"/>
    <lineage>
        <taxon>Bacteria</taxon>
        <taxon>Bacillati</taxon>
        <taxon>Bacillota</taxon>
        <taxon>Tissierellia</taxon>
        <taxon>Tissierellales</taxon>
        <taxon>Thermohalobacteraceae</taxon>
        <taxon>Caldisalinibacter</taxon>
    </lineage>
</organism>
<dbReference type="InterPro" id="IPR004108">
    <property type="entry name" value="Fe_hydrogenase_lsu_C"/>
</dbReference>
<dbReference type="InterPro" id="IPR017900">
    <property type="entry name" value="4Fe4S_Fe_S_CS"/>
</dbReference>
<dbReference type="InterPro" id="IPR007202">
    <property type="entry name" value="4Fe-4S_dom"/>
</dbReference>
<evidence type="ECO:0000313" key="7">
    <source>
        <dbReference type="EMBL" id="EOC99842.1"/>
    </source>
</evidence>
<dbReference type="GO" id="GO:0046872">
    <property type="term" value="F:metal ion binding"/>
    <property type="evidence" value="ECO:0007669"/>
    <property type="project" value="UniProtKB-KW"/>
</dbReference>
<dbReference type="eggNOG" id="COG4624">
    <property type="taxonomic scope" value="Bacteria"/>
</dbReference>
<gene>
    <name evidence="7" type="ORF">L21TH_2147</name>
</gene>